<reference evidence="4" key="2">
    <citation type="submission" date="2015-01" db="EMBL/GenBank/DDBJ databases">
        <title>Evolutionary Origins and Diversification of the Mycorrhizal Mutualists.</title>
        <authorList>
            <consortium name="DOE Joint Genome Institute"/>
            <consortium name="Mycorrhizal Genomics Consortium"/>
            <person name="Kohler A."/>
            <person name="Kuo A."/>
            <person name="Nagy L.G."/>
            <person name="Floudas D."/>
            <person name="Copeland A."/>
            <person name="Barry K.W."/>
            <person name="Cichocki N."/>
            <person name="Veneault-Fourrey C."/>
            <person name="LaButti K."/>
            <person name="Lindquist E.A."/>
            <person name="Lipzen A."/>
            <person name="Lundell T."/>
            <person name="Morin E."/>
            <person name="Murat C."/>
            <person name="Riley R."/>
            <person name="Ohm R."/>
            <person name="Sun H."/>
            <person name="Tunlid A."/>
            <person name="Henrissat B."/>
            <person name="Grigoriev I.V."/>
            <person name="Hibbett D.S."/>
            <person name="Martin F."/>
        </authorList>
    </citation>
    <scope>NUCLEOTIDE SEQUENCE [LARGE SCALE GENOMIC DNA]</scope>
    <source>
        <strain evidence="3 4">LaAM-08-1</strain>
    </source>
</reference>
<feature type="region of interest" description="Disordered" evidence="1">
    <location>
        <begin position="1"/>
        <end position="51"/>
    </location>
</feature>
<name>A0A0C9WH87_9AGAR</name>
<accession>A0A0C9WH87</accession>
<dbReference type="AlphaFoldDB" id="A0A0C9WH87"/>
<evidence type="ECO:0000313" key="3">
    <source>
        <dbReference type="EMBL" id="KIJ96671.1"/>
    </source>
</evidence>
<reference evidence="2" key="3">
    <citation type="submission" date="2015-02" db="EMBL/GenBank/DDBJ databases">
        <title>Evolutionary Origins and Diversification of the Mycorrhizal Mutualists.</title>
        <authorList>
            <consortium name="DOE Joint Genome Institute"/>
            <consortium name="Mycorrhizal Genomics Consortium"/>
            <person name="Kohler A."/>
            <person name="Kuo A."/>
            <person name="Nagy L.G."/>
            <person name="Floudas D."/>
            <person name="Copeland A."/>
            <person name="Barry K.W."/>
            <person name="Cichocki N."/>
            <person name="Veneault-Fourrey C."/>
            <person name="LaButti K."/>
            <person name="Lindquist E.A."/>
            <person name="Lipzen A."/>
            <person name="Lundell T."/>
            <person name="Morin E."/>
            <person name="Murat C."/>
            <person name="Riley R."/>
            <person name="Ohm R."/>
            <person name="Sun H."/>
            <person name="Tunlid A."/>
            <person name="Henrissat B."/>
            <person name="Grigoriev I.V."/>
            <person name="Hibbett D.S."/>
            <person name="Martin F."/>
        </authorList>
    </citation>
    <scope>NUCLEOTIDE SEQUENCE</scope>
    <source>
        <strain evidence="2">LaAM-08-1</strain>
    </source>
</reference>
<organism evidence="2 4">
    <name type="scientific">Laccaria amethystina LaAM-08-1</name>
    <dbReference type="NCBI Taxonomy" id="1095629"/>
    <lineage>
        <taxon>Eukaryota</taxon>
        <taxon>Fungi</taxon>
        <taxon>Dikarya</taxon>
        <taxon>Basidiomycota</taxon>
        <taxon>Agaricomycotina</taxon>
        <taxon>Agaricomycetes</taxon>
        <taxon>Agaricomycetidae</taxon>
        <taxon>Agaricales</taxon>
        <taxon>Agaricineae</taxon>
        <taxon>Hydnangiaceae</taxon>
        <taxon>Laccaria</taxon>
    </lineage>
</organism>
<feature type="compositionally biased region" description="Basic and acidic residues" evidence="1">
    <location>
        <begin position="40"/>
        <end position="51"/>
    </location>
</feature>
<protein>
    <submittedName>
        <fullName evidence="2">Uncharacterized protein</fullName>
    </submittedName>
</protein>
<evidence type="ECO:0000313" key="2">
    <source>
        <dbReference type="EMBL" id="KIJ90764.1"/>
    </source>
</evidence>
<feature type="non-terminal residue" evidence="2">
    <location>
        <position position="51"/>
    </location>
</feature>
<evidence type="ECO:0000313" key="4">
    <source>
        <dbReference type="Proteomes" id="UP000054477"/>
    </source>
</evidence>
<dbReference type="EMBL" id="KN839115">
    <property type="protein sequence ID" value="KIJ90764.1"/>
    <property type="molecule type" value="Genomic_DNA"/>
</dbReference>
<sequence length="51" mass="5548">GEARIEGNQDHPCDVHHLSSASVGPCRPTTYETQPALVRISEEDGSERGEE</sequence>
<dbReference type="EMBL" id="KN838714">
    <property type="protein sequence ID" value="KIJ96671.1"/>
    <property type="molecule type" value="Genomic_DNA"/>
</dbReference>
<reference evidence="2 4" key="1">
    <citation type="submission" date="2014-04" db="EMBL/GenBank/DDBJ databases">
        <authorList>
            <consortium name="DOE Joint Genome Institute"/>
            <person name="Kuo A."/>
            <person name="Kohler A."/>
            <person name="Nagy L.G."/>
            <person name="Floudas D."/>
            <person name="Copeland A."/>
            <person name="Barry K.W."/>
            <person name="Cichocki N."/>
            <person name="Veneault-Fourrey C."/>
            <person name="LaButti K."/>
            <person name="Lindquist E.A."/>
            <person name="Lipzen A."/>
            <person name="Lundell T."/>
            <person name="Morin E."/>
            <person name="Murat C."/>
            <person name="Sun H."/>
            <person name="Tunlid A."/>
            <person name="Henrissat B."/>
            <person name="Grigoriev I.V."/>
            <person name="Hibbett D.S."/>
            <person name="Martin F."/>
            <person name="Nordberg H.P."/>
            <person name="Cantor M.N."/>
            <person name="Hua S.X."/>
        </authorList>
    </citation>
    <scope>NUCLEOTIDE SEQUENCE [LARGE SCALE GENOMIC DNA]</scope>
    <source>
        <strain evidence="2 4">LaAM-08-1</strain>
    </source>
</reference>
<keyword evidence="4" id="KW-1185">Reference proteome</keyword>
<feature type="compositionally biased region" description="Basic and acidic residues" evidence="1">
    <location>
        <begin position="1"/>
        <end position="17"/>
    </location>
</feature>
<gene>
    <name evidence="3" type="ORF">K443DRAFT_25991</name>
    <name evidence="2" type="ORF">K443DRAFT_38786</name>
</gene>
<dbReference type="HOGENOM" id="CLU_208801_0_0_1"/>
<feature type="non-terminal residue" evidence="2">
    <location>
        <position position="1"/>
    </location>
</feature>
<evidence type="ECO:0000256" key="1">
    <source>
        <dbReference type="SAM" id="MobiDB-lite"/>
    </source>
</evidence>
<proteinExistence type="predicted"/>
<dbReference type="Proteomes" id="UP000054477">
    <property type="component" value="Unassembled WGS sequence"/>
</dbReference>